<comment type="caution">
    <text evidence="1">The sequence shown here is derived from an EMBL/GenBank/DDBJ whole genome shotgun (WGS) entry which is preliminary data.</text>
</comment>
<feature type="non-terminal residue" evidence="1">
    <location>
        <position position="1"/>
    </location>
</feature>
<sequence length="96" mass="10417">GVKNPRRKSCRRDTGIGGRILSAVVHAQAYIATGVPVTIVATCAWLQAYSRAGFSNITAAPSASCHFTFQETFPGELPLCAVRLNHHRERPPEVTK</sequence>
<proteinExistence type="predicted"/>
<evidence type="ECO:0000313" key="2">
    <source>
        <dbReference type="Proteomes" id="UP001321473"/>
    </source>
</evidence>
<dbReference type="EMBL" id="JARKHS020016634">
    <property type="protein sequence ID" value="KAK8773586.1"/>
    <property type="molecule type" value="Genomic_DNA"/>
</dbReference>
<dbReference type="Proteomes" id="UP001321473">
    <property type="component" value="Unassembled WGS sequence"/>
</dbReference>
<protein>
    <submittedName>
        <fullName evidence="1">Uncharacterized protein</fullName>
    </submittedName>
</protein>
<reference evidence="1 2" key="1">
    <citation type="journal article" date="2023" name="Arcadia Sci">
        <title>De novo assembly of a long-read Amblyomma americanum tick genome.</title>
        <authorList>
            <person name="Chou S."/>
            <person name="Poskanzer K.E."/>
            <person name="Rollins M."/>
            <person name="Thuy-Boun P.S."/>
        </authorList>
    </citation>
    <scope>NUCLEOTIDE SEQUENCE [LARGE SCALE GENOMIC DNA]</scope>
    <source>
        <strain evidence="1">F_SG_1</strain>
        <tissue evidence="1">Salivary glands</tissue>
    </source>
</reference>
<gene>
    <name evidence="1" type="ORF">V5799_011885</name>
</gene>
<name>A0AAQ4EFV2_AMBAM</name>
<organism evidence="1 2">
    <name type="scientific">Amblyomma americanum</name>
    <name type="common">Lone star tick</name>
    <dbReference type="NCBI Taxonomy" id="6943"/>
    <lineage>
        <taxon>Eukaryota</taxon>
        <taxon>Metazoa</taxon>
        <taxon>Ecdysozoa</taxon>
        <taxon>Arthropoda</taxon>
        <taxon>Chelicerata</taxon>
        <taxon>Arachnida</taxon>
        <taxon>Acari</taxon>
        <taxon>Parasitiformes</taxon>
        <taxon>Ixodida</taxon>
        <taxon>Ixodoidea</taxon>
        <taxon>Ixodidae</taxon>
        <taxon>Amblyomminae</taxon>
        <taxon>Amblyomma</taxon>
    </lineage>
</organism>
<keyword evidence="2" id="KW-1185">Reference proteome</keyword>
<dbReference type="AlphaFoldDB" id="A0AAQ4EFV2"/>
<evidence type="ECO:0000313" key="1">
    <source>
        <dbReference type="EMBL" id="KAK8773586.1"/>
    </source>
</evidence>
<accession>A0AAQ4EFV2</accession>